<feature type="domain" description="TRAP C4-dicarboxylate transport system permease DctM subunit" evidence="8">
    <location>
        <begin position="1"/>
        <end position="270"/>
    </location>
</feature>
<accession>A0A382XAL1</accession>
<feature type="transmembrane region" description="Helical" evidence="7">
    <location>
        <begin position="79"/>
        <end position="103"/>
    </location>
</feature>
<keyword evidence="2" id="KW-1003">Cell membrane</keyword>
<sequence length="271" mass="29098">PVAFTFLLANILGMFVFNQGWSVLIQIADNAPQLITTFTLSPIPMFILMGSLFFHTGLAVRVFDALDTLLGRIPGRLCFLTVIGGSLFSTLTGSTMANTAMLGSLLVPEMQSRGYSKRMSMGPILGTGGLAMIIPPSSLGVLLASIANVDVGALLIAGLLPGFLLATLYAAMILFQLKLNPDAAPSYEIESTTWKQKLYQVTFNILPMGLVVFMVIGFIVLGWATPSESASFGVVGVCILAIIKRVFTWEAFKKSLIGSIRVVGMVFFILM</sequence>
<dbReference type="EMBL" id="UINC01166131">
    <property type="protein sequence ID" value="SVD67914.1"/>
    <property type="molecule type" value="Genomic_DNA"/>
</dbReference>
<evidence type="ECO:0000256" key="2">
    <source>
        <dbReference type="ARBA" id="ARBA00022475"/>
    </source>
</evidence>
<proteinExistence type="predicted"/>
<comment type="subcellular location">
    <subcellularLocation>
        <location evidence="1">Cell inner membrane</location>
        <topology evidence="1">Multi-pass membrane protein</topology>
    </subcellularLocation>
</comment>
<dbReference type="Pfam" id="PF06808">
    <property type="entry name" value="DctM"/>
    <property type="match status" value="1"/>
</dbReference>
<feature type="non-terminal residue" evidence="9">
    <location>
        <position position="271"/>
    </location>
</feature>
<evidence type="ECO:0000313" key="9">
    <source>
        <dbReference type="EMBL" id="SVD67914.1"/>
    </source>
</evidence>
<feature type="transmembrane region" description="Helical" evidence="7">
    <location>
        <begin position="230"/>
        <end position="247"/>
    </location>
</feature>
<dbReference type="PANTHER" id="PTHR33362">
    <property type="entry name" value="SIALIC ACID TRAP TRANSPORTER PERMEASE PROTEIN SIAT-RELATED"/>
    <property type="match status" value="1"/>
</dbReference>
<evidence type="ECO:0000256" key="3">
    <source>
        <dbReference type="ARBA" id="ARBA00022519"/>
    </source>
</evidence>
<dbReference type="PANTHER" id="PTHR33362:SF5">
    <property type="entry name" value="C4-DICARBOXYLATE TRAP TRANSPORTER LARGE PERMEASE PROTEIN DCTM"/>
    <property type="match status" value="1"/>
</dbReference>
<keyword evidence="5 7" id="KW-1133">Transmembrane helix</keyword>
<feature type="transmembrane region" description="Helical" evidence="7">
    <location>
        <begin position="124"/>
        <end position="147"/>
    </location>
</feature>
<keyword evidence="6 7" id="KW-0472">Membrane</keyword>
<feature type="transmembrane region" description="Helical" evidence="7">
    <location>
        <begin position="153"/>
        <end position="177"/>
    </location>
</feature>
<keyword evidence="4 7" id="KW-0812">Transmembrane</keyword>
<evidence type="ECO:0000256" key="6">
    <source>
        <dbReference type="ARBA" id="ARBA00023136"/>
    </source>
</evidence>
<dbReference type="InterPro" id="IPR004681">
    <property type="entry name" value="TRAP_DctM"/>
</dbReference>
<protein>
    <recommendedName>
        <fullName evidence="8">TRAP C4-dicarboxylate transport system permease DctM subunit domain-containing protein</fullName>
    </recommendedName>
</protein>
<dbReference type="GO" id="GO:0005886">
    <property type="term" value="C:plasma membrane"/>
    <property type="evidence" value="ECO:0007669"/>
    <property type="project" value="UniProtKB-SubCell"/>
</dbReference>
<dbReference type="AlphaFoldDB" id="A0A382XAL1"/>
<dbReference type="InterPro" id="IPR010656">
    <property type="entry name" value="DctM"/>
</dbReference>
<name>A0A382XAL1_9ZZZZ</name>
<evidence type="ECO:0000256" key="4">
    <source>
        <dbReference type="ARBA" id="ARBA00022692"/>
    </source>
</evidence>
<reference evidence="9" key="1">
    <citation type="submission" date="2018-05" db="EMBL/GenBank/DDBJ databases">
        <authorList>
            <person name="Lanie J.A."/>
            <person name="Ng W.-L."/>
            <person name="Kazmierczak K.M."/>
            <person name="Andrzejewski T.M."/>
            <person name="Davidsen T.M."/>
            <person name="Wayne K.J."/>
            <person name="Tettelin H."/>
            <person name="Glass J.I."/>
            <person name="Rusch D."/>
            <person name="Podicherti R."/>
            <person name="Tsui H.-C.T."/>
            <person name="Winkler M.E."/>
        </authorList>
    </citation>
    <scope>NUCLEOTIDE SEQUENCE</scope>
</reference>
<evidence type="ECO:0000256" key="5">
    <source>
        <dbReference type="ARBA" id="ARBA00022989"/>
    </source>
</evidence>
<organism evidence="9">
    <name type="scientific">marine metagenome</name>
    <dbReference type="NCBI Taxonomy" id="408172"/>
    <lineage>
        <taxon>unclassified sequences</taxon>
        <taxon>metagenomes</taxon>
        <taxon>ecological metagenomes</taxon>
    </lineage>
</organism>
<dbReference type="GO" id="GO:0022857">
    <property type="term" value="F:transmembrane transporter activity"/>
    <property type="evidence" value="ECO:0007669"/>
    <property type="project" value="TreeGrafter"/>
</dbReference>
<evidence type="ECO:0000259" key="8">
    <source>
        <dbReference type="Pfam" id="PF06808"/>
    </source>
</evidence>
<feature type="non-terminal residue" evidence="9">
    <location>
        <position position="1"/>
    </location>
</feature>
<feature type="transmembrane region" description="Helical" evidence="7">
    <location>
        <begin position="198"/>
        <end position="224"/>
    </location>
</feature>
<gene>
    <name evidence="9" type="ORF">METZ01_LOCUS420768</name>
</gene>
<evidence type="ECO:0000256" key="7">
    <source>
        <dbReference type="SAM" id="Phobius"/>
    </source>
</evidence>
<evidence type="ECO:0000256" key="1">
    <source>
        <dbReference type="ARBA" id="ARBA00004429"/>
    </source>
</evidence>
<keyword evidence="3" id="KW-0997">Cell inner membrane</keyword>
<feature type="transmembrane region" description="Helical" evidence="7">
    <location>
        <begin position="6"/>
        <end position="25"/>
    </location>
</feature>
<feature type="transmembrane region" description="Helical" evidence="7">
    <location>
        <begin position="37"/>
        <end position="59"/>
    </location>
</feature>